<gene>
    <name evidence="1" type="ORF">E8E13_001613</name>
</gene>
<name>A0A9P4W6W5_CURKU</name>
<protein>
    <submittedName>
        <fullName evidence="1">Uncharacterized protein</fullName>
    </submittedName>
</protein>
<comment type="caution">
    <text evidence="1">The sequence shown here is derived from an EMBL/GenBank/DDBJ whole genome shotgun (WGS) entry which is preliminary data.</text>
</comment>
<organism evidence="1 2">
    <name type="scientific">Curvularia kusanoi</name>
    <name type="common">Cochliobolus kusanoi</name>
    <dbReference type="NCBI Taxonomy" id="90978"/>
    <lineage>
        <taxon>Eukaryota</taxon>
        <taxon>Fungi</taxon>
        <taxon>Dikarya</taxon>
        <taxon>Ascomycota</taxon>
        <taxon>Pezizomycotina</taxon>
        <taxon>Dothideomycetes</taxon>
        <taxon>Pleosporomycetidae</taxon>
        <taxon>Pleosporales</taxon>
        <taxon>Pleosporineae</taxon>
        <taxon>Pleosporaceae</taxon>
        <taxon>Curvularia</taxon>
    </lineage>
</organism>
<sequence>MHEIEPTDPERAKERILRSPQQVINSYELDALFGCQSLHRLRLEYVESPMVNRFCPSDNPEEILNNIKAYLQRGFAMRRRQTVDVAVVDALILGHYLLAPAFTDAGSIKLRGIQAVDVALIDAIVLGDYLLAPKFTEAVKACVLDKYQPVRYFSVMDAAYQKLPEKDPVYRWFRNYPYDLTVCPRVSKYVAFIIASTADATYAGGRLRDAQGLLSNVAFEAWEEANSVSLADLHEFWRNQVPTLLDELDEVLRDHNSWKYRRCSATSDYKLPWVASPPVQLVTVSLNPDIAKYVRELTILAEGLSEHIHGYERAWEDFLLDIEVPVEDEDIDLIDQINEFHHDDRILDEVAGMAHRRRLKQGPEPSAADIYPEDALWSSLCGFVIRDGDQLGDLISQFKLLSATDQERIWDIRPASPEASSQLKYLQLLVDRLANEIKPIIHKPLSERTNGGQAWLVAMSPKLEHAMTVWRLAARWHVNGCSMINNAIHKRYRLPPAKPFMRALPSLPFYAIWDLEKTDNDEVSVEEHDEGEKNFQLLPNELLSKIVGYFEDPKDAYNFRGVSTCFLDLYHRSVAKKLSDSTVYATDTSMVGFLTALKNPDVAKRLLPVADATDVDEDEVDWSDGTIDDPPSTSTAVSKDFMLPLFFH</sequence>
<proteinExistence type="predicted"/>
<reference evidence="1" key="1">
    <citation type="submission" date="2019-04" db="EMBL/GenBank/DDBJ databases">
        <title>Sequencing of skin fungus with MAO and IRED activity.</title>
        <authorList>
            <person name="Marsaioli A.J."/>
            <person name="Bonatto J.M.C."/>
            <person name="Reis Junior O."/>
        </authorList>
    </citation>
    <scope>NUCLEOTIDE SEQUENCE</scope>
    <source>
        <strain evidence="1">30M1</strain>
    </source>
</reference>
<dbReference type="Proteomes" id="UP000801428">
    <property type="component" value="Unassembled WGS sequence"/>
</dbReference>
<evidence type="ECO:0000313" key="2">
    <source>
        <dbReference type="Proteomes" id="UP000801428"/>
    </source>
</evidence>
<accession>A0A9P4W6W5</accession>
<dbReference type="EMBL" id="SWKU01000028">
    <property type="protein sequence ID" value="KAF2996202.1"/>
    <property type="molecule type" value="Genomic_DNA"/>
</dbReference>
<dbReference type="AlphaFoldDB" id="A0A9P4W6W5"/>
<evidence type="ECO:0000313" key="1">
    <source>
        <dbReference type="EMBL" id="KAF2996202.1"/>
    </source>
</evidence>
<keyword evidence="2" id="KW-1185">Reference proteome</keyword>
<dbReference type="OrthoDB" id="265717at2759"/>